<keyword evidence="1" id="KW-0521">NADP</keyword>
<dbReference type="Proteomes" id="UP000824782">
    <property type="component" value="Unassembled WGS sequence"/>
</dbReference>
<dbReference type="Gene3D" id="3.90.180.10">
    <property type="entry name" value="Medium-chain alcohol dehydrogenases, catalytic domain"/>
    <property type="match status" value="1"/>
</dbReference>
<sequence length="134" mass="14528">MANQGRWSSYTCAAEEAAGGEGVNVILEMLSNVNLSNDLKLLTSGGRVVLHWRRGSIDTSKSQDTMPGVQFIVVSLLQLHQEEWREAAAALYGGMESGWLKPLIGPEYPLEKAAQAHVDIIQNSGATGKMIFVL</sequence>
<dbReference type="InterPro" id="IPR051603">
    <property type="entry name" value="Zinc-ADH_QOR/CCCR"/>
</dbReference>
<keyword evidence="3" id="KW-1185">Reference proteome</keyword>
<dbReference type="EMBL" id="WNYA01001519">
    <property type="protein sequence ID" value="KAG8545611.1"/>
    <property type="molecule type" value="Genomic_DNA"/>
</dbReference>
<comment type="caution">
    <text evidence="2">The sequence shown here is derived from an EMBL/GenBank/DDBJ whole genome shotgun (WGS) entry which is preliminary data.</text>
</comment>
<name>A0AAV6Z8X5_ENGPU</name>
<evidence type="ECO:0000313" key="2">
    <source>
        <dbReference type="EMBL" id="KAG8545611.1"/>
    </source>
</evidence>
<dbReference type="AlphaFoldDB" id="A0AAV6Z8X5"/>
<organism evidence="2 3">
    <name type="scientific">Engystomops pustulosus</name>
    <name type="common">Tungara frog</name>
    <name type="synonym">Physalaemus pustulosus</name>
    <dbReference type="NCBI Taxonomy" id="76066"/>
    <lineage>
        <taxon>Eukaryota</taxon>
        <taxon>Metazoa</taxon>
        <taxon>Chordata</taxon>
        <taxon>Craniata</taxon>
        <taxon>Vertebrata</taxon>
        <taxon>Euteleostomi</taxon>
        <taxon>Amphibia</taxon>
        <taxon>Batrachia</taxon>
        <taxon>Anura</taxon>
        <taxon>Neobatrachia</taxon>
        <taxon>Hyloidea</taxon>
        <taxon>Leptodactylidae</taxon>
        <taxon>Leiuperinae</taxon>
        <taxon>Engystomops</taxon>
    </lineage>
</organism>
<protein>
    <submittedName>
        <fullName evidence="2">Uncharacterized protein</fullName>
    </submittedName>
</protein>
<proteinExistence type="predicted"/>
<gene>
    <name evidence="2" type="ORF">GDO81_020591</name>
</gene>
<dbReference type="Gene3D" id="3.40.50.720">
    <property type="entry name" value="NAD(P)-binding Rossmann-like Domain"/>
    <property type="match status" value="1"/>
</dbReference>
<reference evidence="2" key="1">
    <citation type="thesis" date="2020" institute="ProQuest LLC" country="789 East Eisenhower Parkway, Ann Arbor, MI, USA">
        <title>Comparative Genomics and Chromosome Evolution.</title>
        <authorList>
            <person name="Mudd A.B."/>
        </authorList>
    </citation>
    <scope>NUCLEOTIDE SEQUENCE</scope>
    <source>
        <strain evidence="2">237g6f4</strain>
        <tissue evidence="2">Blood</tissue>
    </source>
</reference>
<evidence type="ECO:0000256" key="1">
    <source>
        <dbReference type="ARBA" id="ARBA00022857"/>
    </source>
</evidence>
<evidence type="ECO:0000313" key="3">
    <source>
        <dbReference type="Proteomes" id="UP000824782"/>
    </source>
</evidence>
<dbReference type="GO" id="GO:0003730">
    <property type="term" value="F:mRNA 3'-UTR binding"/>
    <property type="evidence" value="ECO:0007669"/>
    <property type="project" value="TreeGrafter"/>
</dbReference>
<dbReference type="PANTHER" id="PTHR44154:SF1">
    <property type="entry name" value="QUINONE OXIDOREDUCTASE"/>
    <property type="match status" value="1"/>
</dbReference>
<dbReference type="GO" id="GO:0003960">
    <property type="term" value="F:quinone reductase (NADPH) activity"/>
    <property type="evidence" value="ECO:0007669"/>
    <property type="project" value="TreeGrafter"/>
</dbReference>
<dbReference type="Pfam" id="PF13602">
    <property type="entry name" value="ADH_zinc_N_2"/>
    <property type="match status" value="1"/>
</dbReference>
<dbReference type="GO" id="GO:0005829">
    <property type="term" value="C:cytosol"/>
    <property type="evidence" value="ECO:0007669"/>
    <property type="project" value="TreeGrafter"/>
</dbReference>
<dbReference type="GO" id="GO:0070402">
    <property type="term" value="F:NADPH binding"/>
    <property type="evidence" value="ECO:0007669"/>
    <property type="project" value="TreeGrafter"/>
</dbReference>
<accession>A0AAV6Z8X5</accession>
<dbReference type="PANTHER" id="PTHR44154">
    <property type="entry name" value="QUINONE OXIDOREDUCTASE"/>
    <property type="match status" value="1"/>
</dbReference>